<organism evidence="2 3">
    <name type="scientific">Trinickia dinghuensis</name>
    <dbReference type="NCBI Taxonomy" id="2291023"/>
    <lineage>
        <taxon>Bacteria</taxon>
        <taxon>Pseudomonadati</taxon>
        <taxon>Pseudomonadota</taxon>
        <taxon>Betaproteobacteria</taxon>
        <taxon>Burkholderiales</taxon>
        <taxon>Burkholderiaceae</taxon>
        <taxon>Trinickia</taxon>
    </lineage>
</organism>
<protein>
    <recommendedName>
        <fullName evidence="4">Surface antigen</fullName>
    </recommendedName>
</protein>
<evidence type="ECO:0000313" key="2">
    <source>
        <dbReference type="EMBL" id="RDU99162.1"/>
    </source>
</evidence>
<evidence type="ECO:0008006" key="4">
    <source>
        <dbReference type="Google" id="ProtNLM"/>
    </source>
</evidence>
<gene>
    <name evidence="2" type="ORF">DWV00_08525</name>
</gene>
<accession>A0A3D8K277</accession>
<keyword evidence="1" id="KW-0472">Membrane</keyword>
<evidence type="ECO:0000313" key="3">
    <source>
        <dbReference type="Proteomes" id="UP000256838"/>
    </source>
</evidence>
<comment type="caution">
    <text evidence="2">The sequence shown here is derived from an EMBL/GenBank/DDBJ whole genome shotgun (WGS) entry which is preliminary data.</text>
</comment>
<dbReference type="AlphaFoldDB" id="A0A3D8K277"/>
<sequence length="113" mass="12563">MSTCRDVTTQVEIDGAVQPVNGRACLQSDGNWVLVGTYDDWAGYPYAYDYYPWYWGAPVLIGGSFVFVDRFHHFHHFHHEGGFHSAGGMRPAGMSHGWRGGWGGGMGGGMHRR</sequence>
<name>A0A3D8K277_9BURK</name>
<dbReference type="Proteomes" id="UP000256838">
    <property type="component" value="Unassembled WGS sequence"/>
</dbReference>
<keyword evidence="3" id="KW-1185">Reference proteome</keyword>
<evidence type="ECO:0000256" key="1">
    <source>
        <dbReference type="SAM" id="Phobius"/>
    </source>
</evidence>
<keyword evidence="1" id="KW-0812">Transmembrane</keyword>
<keyword evidence="1" id="KW-1133">Transmembrane helix</keyword>
<feature type="transmembrane region" description="Helical" evidence="1">
    <location>
        <begin position="50"/>
        <end position="68"/>
    </location>
</feature>
<dbReference type="OrthoDB" id="6170015at2"/>
<reference evidence="2 3" key="1">
    <citation type="submission" date="2018-08" db="EMBL/GenBank/DDBJ databases">
        <title>Paraburkholderia sp. DHOM06 isolated from forest soil.</title>
        <authorList>
            <person name="Gao Z.-H."/>
            <person name="Qiu L.-H."/>
        </authorList>
    </citation>
    <scope>NUCLEOTIDE SEQUENCE [LARGE SCALE GENOMIC DNA]</scope>
    <source>
        <strain evidence="2 3">DHOM06</strain>
    </source>
</reference>
<dbReference type="EMBL" id="QRGA01000005">
    <property type="protein sequence ID" value="RDU99162.1"/>
    <property type="molecule type" value="Genomic_DNA"/>
</dbReference>
<dbReference type="RefSeq" id="WP_115533133.1">
    <property type="nucleotide sequence ID" value="NZ_QRGA01000005.1"/>
</dbReference>
<proteinExistence type="predicted"/>